<dbReference type="AlphaFoldDB" id="A0A1N5TP38"/>
<keyword evidence="4" id="KW-1185">Reference proteome</keyword>
<dbReference type="SUPFAM" id="SSF159894">
    <property type="entry name" value="YgaC/TfoX-N like"/>
    <property type="match status" value="1"/>
</dbReference>
<feature type="domain" description="TfoX N-terminal" evidence="2">
    <location>
        <begin position="13"/>
        <end position="102"/>
    </location>
</feature>
<dbReference type="Proteomes" id="UP000185124">
    <property type="component" value="Unassembled WGS sequence"/>
</dbReference>
<evidence type="ECO:0000259" key="2">
    <source>
        <dbReference type="Pfam" id="PF04993"/>
    </source>
</evidence>
<dbReference type="OrthoDB" id="214902at2"/>
<evidence type="ECO:0000313" key="4">
    <source>
        <dbReference type="Proteomes" id="UP000185124"/>
    </source>
</evidence>
<evidence type="ECO:0000256" key="1">
    <source>
        <dbReference type="SAM" id="Phobius"/>
    </source>
</evidence>
<feature type="transmembrane region" description="Helical" evidence="1">
    <location>
        <begin position="30"/>
        <end position="50"/>
    </location>
</feature>
<accession>A0A1N5TP38</accession>
<dbReference type="InterPro" id="IPR007076">
    <property type="entry name" value="TfoX_N"/>
</dbReference>
<sequence>MVFDDQLAARVREALADQSGVTEKRMFGGLAWLVHGHMAVVALNGGGLMVRVARADHEMMLAEPGTATMVMRSRPLRGWITVAEQACATRSDLVTWVRRGLTYALTLPGR</sequence>
<reference evidence="4" key="1">
    <citation type="submission" date="2016-12" db="EMBL/GenBank/DDBJ databases">
        <authorList>
            <person name="Varghese N."/>
            <person name="Submissions S."/>
        </authorList>
    </citation>
    <scope>NUCLEOTIDE SEQUENCE [LARGE SCALE GENOMIC DNA]</scope>
    <source>
        <strain evidence="4">DSM 45599</strain>
    </source>
</reference>
<dbReference type="STRING" id="709881.SAMN04489832_0300"/>
<name>A0A1N5TP38_9ACTN</name>
<organism evidence="3 4">
    <name type="scientific">Micromonospora cremea</name>
    <dbReference type="NCBI Taxonomy" id="709881"/>
    <lineage>
        <taxon>Bacteria</taxon>
        <taxon>Bacillati</taxon>
        <taxon>Actinomycetota</taxon>
        <taxon>Actinomycetes</taxon>
        <taxon>Micromonosporales</taxon>
        <taxon>Micromonosporaceae</taxon>
        <taxon>Micromonospora</taxon>
    </lineage>
</organism>
<protein>
    <submittedName>
        <fullName evidence="3">TfoX N-terminal domain-containing protein</fullName>
    </submittedName>
</protein>
<dbReference type="EMBL" id="FSQT01000001">
    <property type="protein sequence ID" value="SIM50270.1"/>
    <property type="molecule type" value="Genomic_DNA"/>
</dbReference>
<proteinExistence type="predicted"/>
<keyword evidence="1" id="KW-1133">Transmembrane helix</keyword>
<keyword evidence="1" id="KW-0812">Transmembrane</keyword>
<gene>
    <name evidence="3" type="ORF">SAMN04489832_0300</name>
</gene>
<evidence type="ECO:0000313" key="3">
    <source>
        <dbReference type="EMBL" id="SIM50270.1"/>
    </source>
</evidence>
<dbReference type="RefSeq" id="WP_074308102.1">
    <property type="nucleotide sequence ID" value="NZ_FSQT01000001.1"/>
</dbReference>
<dbReference type="Gene3D" id="3.30.1460.30">
    <property type="entry name" value="YgaC/TfoX-N like chaperone"/>
    <property type="match status" value="1"/>
</dbReference>
<dbReference type="Pfam" id="PF04993">
    <property type="entry name" value="TfoX_N"/>
    <property type="match status" value="1"/>
</dbReference>
<keyword evidence="1" id="KW-0472">Membrane</keyword>